<gene>
    <name evidence="2" type="ORF">WG901_23395</name>
</gene>
<keyword evidence="3" id="KW-1185">Reference proteome</keyword>
<feature type="transmembrane region" description="Helical" evidence="1">
    <location>
        <begin position="32"/>
        <end position="52"/>
    </location>
</feature>
<keyword evidence="1" id="KW-1133">Transmembrane helix</keyword>
<keyword evidence="1" id="KW-0812">Transmembrane</keyword>
<evidence type="ECO:0008006" key="4">
    <source>
        <dbReference type="Google" id="ProtNLM"/>
    </source>
</evidence>
<evidence type="ECO:0000313" key="2">
    <source>
        <dbReference type="EMBL" id="MEJ5979617.1"/>
    </source>
</evidence>
<evidence type="ECO:0000313" key="3">
    <source>
        <dbReference type="Proteomes" id="UP001361239"/>
    </source>
</evidence>
<evidence type="ECO:0000256" key="1">
    <source>
        <dbReference type="SAM" id="Phobius"/>
    </source>
</evidence>
<dbReference type="Proteomes" id="UP001361239">
    <property type="component" value="Unassembled WGS sequence"/>
</dbReference>
<feature type="transmembrane region" description="Helical" evidence="1">
    <location>
        <begin position="239"/>
        <end position="257"/>
    </location>
</feature>
<feature type="transmembrane region" description="Helical" evidence="1">
    <location>
        <begin position="73"/>
        <end position="95"/>
    </location>
</feature>
<feature type="transmembrane region" description="Helical" evidence="1">
    <location>
        <begin position="173"/>
        <end position="193"/>
    </location>
</feature>
<reference evidence="2 3" key="1">
    <citation type="submission" date="2024-03" db="EMBL/GenBank/DDBJ databases">
        <authorList>
            <person name="Jo J.-H."/>
        </authorList>
    </citation>
    <scope>NUCLEOTIDE SEQUENCE [LARGE SCALE GENOMIC DNA]</scope>
    <source>
        <strain evidence="2 3">PS1R-30</strain>
    </source>
</reference>
<proteinExistence type="predicted"/>
<feature type="transmembrane region" description="Helical" evidence="1">
    <location>
        <begin position="135"/>
        <end position="153"/>
    </location>
</feature>
<comment type="caution">
    <text evidence="2">The sequence shown here is derived from an EMBL/GenBank/DDBJ whole genome shotgun (WGS) entry which is preliminary data.</text>
</comment>
<sequence length="271" mass="29338">MPYRHAWVFIVALLAATIFAFWRSYFSILSTASVGFHIHGITASLWMLLLLAQSWTPHHGQIAVHRRLGQATFVAIPLFGAGSMGVIHSMAVGTAAGDPFYAFWGAPLAFIDWLAFGTVLYSVGMALRHRREVRLHSAYMLSTALMLLSPVLGRVINKTVPGLLIRGPQDFPVFGWGVQLANVIAGLIAFWLWRRDLRAGRPWAVVLGVIVVQIVGFQIGGTSDSWRSVSIAIGTQPLVALLAFGFVAGAACVVIGWSTSGTRSSRSPAEP</sequence>
<dbReference type="RefSeq" id="WP_339589555.1">
    <property type="nucleotide sequence ID" value="NZ_JBBHJZ010000010.1"/>
</dbReference>
<feature type="transmembrane region" description="Helical" evidence="1">
    <location>
        <begin position="101"/>
        <end position="123"/>
    </location>
</feature>
<organism evidence="2 3">
    <name type="scientific">Novosphingobium anseongense</name>
    <dbReference type="NCBI Taxonomy" id="3133436"/>
    <lineage>
        <taxon>Bacteria</taxon>
        <taxon>Pseudomonadati</taxon>
        <taxon>Pseudomonadota</taxon>
        <taxon>Alphaproteobacteria</taxon>
        <taxon>Sphingomonadales</taxon>
        <taxon>Sphingomonadaceae</taxon>
        <taxon>Novosphingobium</taxon>
    </lineage>
</organism>
<name>A0ABU8S2W8_9SPHN</name>
<accession>A0ABU8S2W8</accession>
<feature type="transmembrane region" description="Helical" evidence="1">
    <location>
        <begin position="7"/>
        <end position="26"/>
    </location>
</feature>
<feature type="transmembrane region" description="Helical" evidence="1">
    <location>
        <begin position="200"/>
        <end position="219"/>
    </location>
</feature>
<dbReference type="EMBL" id="JBBHJZ010000010">
    <property type="protein sequence ID" value="MEJ5979617.1"/>
    <property type="molecule type" value="Genomic_DNA"/>
</dbReference>
<protein>
    <recommendedName>
        <fullName evidence="4">DUF2306 domain-containing protein</fullName>
    </recommendedName>
</protein>
<keyword evidence="1" id="KW-0472">Membrane</keyword>